<keyword evidence="2" id="KW-0472">Membrane</keyword>
<dbReference type="Proteomes" id="UP000317977">
    <property type="component" value="Unassembled WGS sequence"/>
</dbReference>
<dbReference type="EMBL" id="SJPX01000003">
    <property type="protein sequence ID" value="TWU51360.1"/>
    <property type="molecule type" value="Genomic_DNA"/>
</dbReference>
<accession>A0A5C6ESR0</accession>
<name>A0A5C6ESR0_9BACT</name>
<proteinExistence type="predicted"/>
<evidence type="ECO:0000256" key="2">
    <source>
        <dbReference type="SAM" id="Phobius"/>
    </source>
</evidence>
<dbReference type="RefSeq" id="WP_146534737.1">
    <property type="nucleotide sequence ID" value="NZ_SJPX01000003.1"/>
</dbReference>
<evidence type="ECO:0000313" key="4">
    <source>
        <dbReference type="Proteomes" id="UP000317977"/>
    </source>
</evidence>
<feature type="compositionally biased region" description="Basic and acidic residues" evidence="1">
    <location>
        <begin position="169"/>
        <end position="179"/>
    </location>
</feature>
<feature type="region of interest" description="Disordered" evidence="1">
    <location>
        <begin position="132"/>
        <end position="179"/>
    </location>
</feature>
<keyword evidence="2" id="KW-0812">Transmembrane</keyword>
<gene>
    <name evidence="3" type="ORF">Poly59_29520</name>
</gene>
<keyword evidence="2" id="KW-1133">Transmembrane helix</keyword>
<protein>
    <submittedName>
        <fullName evidence="3">Uncharacterized protein</fullName>
    </submittedName>
</protein>
<comment type="caution">
    <text evidence="3">The sequence shown here is derived from an EMBL/GenBank/DDBJ whole genome shotgun (WGS) entry which is preliminary data.</text>
</comment>
<evidence type="ECO:0000313" key="3">
    <source>
        <dbReference type="EMBL" id="TWU51360.1"/>
    </source>
</evidence>
<evidence type="ECO:0000256" key="1">
    <source>
        <dbReference type="SAM" id="MobiDB-lite"/>
    </source>
</evidence>
<dbReference type="OrthoDB" id="9989363at2"/>
<feature type="transmembrane region" description="Helical" evidence="2">
    <location>
        <begin position="20"/>
        <end position="41"/>
    </location>
</feature>
<reference evidence="3 4" key="1">
    <citation type="submission" date="2019-02" db="EMBL/GenBank/DDBJ databases">
        <title>Deep-cultivation of Planctomycetes and their phenomic and genomic characterization uncovers novel biology.</title>
        <authorList>
            <person name="Wiegand S."/>
            <person name="Jogler M."/>
            <person name="Boedeker C."/>
            <person name="Pinto D."/>
            <person name="Vollmers J."/>
            <person name="Rivas-Marin E."/>
            <person name="Kohn T."/>
            <person name="Peeters S.H."/>
            <person name="Heuer A."/>
            <person name="Rast P."/>
            <person name="Oberbeckmann S."/>
            <person name="Bunk B."/>
            <person name="Jeske O."/>
            <person name="Meyerdierks A."/>
            <person name="Storesund J.E."/>
            <person name="Kallscheuer N."/>
            <person name="Luecker S."/>
            <person name="Lage O.M."/>
            <person name="Pohl T."/>
            <person name="Merkel B.J."/>
            <person name="Hornburger P."/>
            <person name="Mueller R.-W."/>
            <person name="Bruemmer F."/>
            <person name="Labrenz M."/>
            <person name="Spormann A.M."/>
            <person name="Op Den Camp H."/>
            <person name="Overmann J."/>
            <person name="Amann R."/>
            <person name="Jetten M.S.M."/>
            <person name="Mascher T."/>
            <person name="Medema M.H."/>
            <person name="Devos D.P."/>
            <person name="Kaster A.-K."/>
            <person name="Ovreas L."/>
            <person name="Rohde M."/>
            <person name="Galperin M.Y."/>
            <person name="Jogler C."/>
        </authorList>
    </citation>
    <scope>NUCLEOTIDE SEQUENCE [LARGE SCALE GENOMIC DNA]</scope>
    <source>
        <strain evidence="3 4">Poly59</strain>
    </source>
</reference>
<dbReference type="AlphaFoldDB" id="A0A5C6ESR0"/>
<keyword evidence="4" id="KW-1185">Reference proteome</keyword>
<sequence length="179" mass="18743">MNPDLKSKCVRRARAVHGSVIVEAVLAAAMLATAGVALAKLSRGSVDLGRQSDRQLAATLAADNFLTRIRPLLADEVREEAEAAGQSVASNAGCIARVSVDDFEDGDIHGVHVIAEFSAGDGTLVRRHDWRLETPPAGNDGGKNAGEEADEKLVEAPTDESDEGAADAGEQKDALEDTE</sequence>
<organism evidence="3 4">
    <name type="scientific">Rubripirellula reticaptiva</name>
    <dbReference type="NCBI Taxonomy" id="2528013"/>
    <lineage>
        <taxon>Bacteria</taxon>
        <taxon>Pseudomonadati</taxon>
        <taxon>Planctomycetota</taxon>
        <taxon>Planctomycetia</taxon>
        <taxon>Pirellulales</taxon>
        <taxon>Pirellulaceae</taxon>
        <taxon>Rubripirellula</taxon>
    </lineage>
</organism>